<evidence type="ECO:0000259" key="12">
    <source>
        <dbReference type="Pfam" id="PF11861"/>
    </source>
</evidence>
<feature type="non-terminal residue" evidence="13">
    <location>
        <position position="1"/>
    </location>
</feature>
<dbReference type="Gene3D" id="3.40.50.150">
    <property type="entry name" value="Vaccinia Virus protein VP39"/>
    <property type="match status" value="1"/>
</dbReference>
<feature type="region of interest" description="Disordered" evidence="9">
    <location>
        <begin position="334"/>
        <end position="363"/>
    </location>
</feature>
<dbReference type="InterPro" id="IPR050082">
    <property type="entry name" value="RNA_methyltr_RlmE"/>
</dbReference>
<feature type="non-terminal residue" evidence="13">
    <location>
        <position position="820"/>
    </location>
</feature>
<evidence type="ECO:0000313" key="13">
    <source>
        <dbReference type="EMBL" id="NXJ93165.1"/>
    </source>
</evidence>
<gene>
    <name evidence="13" type="primary">Ftsj3</name>
    <name evidence="13" type="ORF">CORCON_R01838</name>
</gene>
<sequence>MGKKSKLGKSRRDKFYHLAKETGFRSRSSFKLLQLNRKFQFLQKARALLDLCAAPGGWLQVASKFMPVSSLIIGVDLVPIKPIPNVVTLQEDITTEKCRQALRKELQTWKVDVVLNDGAPNVGASWVHDAYSQANLTLMALKLACEFLCKGGWFITKVFRSRDYQPLLWIFQQFFHKVQATKPQASRNESAEIFVVCQGYQAPDKIDSKFFDPKYAFKEVEVQAKSVSELVSKKKPKAEGYADGDTTLYHRFTLMDFLKAPNPVDFLSKANEITLGDSELENHSSTTEELRQCCKDIRVLGRKELRALLNWRTKLRRFLAKKLKEQAKELDINLSSGEEEEGREEEKEEKTTSARSAADEVVKEEEEEVEQALAEMKAEELAELKRKKKKILKEQRKQRERVELKMDLPGVSIADDGDTSMFSLRTIHRTPLLNEVTRGDMASADALLEIEPGEDDIYVSDHEAEDDDVSLASDLDPEELVEIEARQRRLERERREQGEKRVKFKQKEEEEEREEEENPLLVPLEEKSVLEERQTSLWFGKDAFAGIEDDADEDLELGQSQMLAERQRESQREKATRKEQKKKEEAPQEEATAEPPPATDAGRDTAKVQDEQSSDDDSSSDEERPLTPVGRKRGRVEPCGFEVVPIENPVKRARVLDAEGLALGSVIATSKKARRDLIDDSFNRYSFNEDEGELPEWFTEEEKYHRRKQIPVDRQTVEAYRQRWREINARPIKKVAEAKARKKRRMLKKMEQMKKKAEAVVSTVDISEREKVAQLRRIYKKAGLAKEKRQVTYLVAKKGVGPRVRRPPGVKGQFKVVDSR</sequence>
<feature type="compositionally biased region" description="Basic and acidic residues" evidence="9">
    <location>
        <begin position="565"/>
        <end position="586"/>
    </location>
</feature>
<dbReference type="GO" id="GO:0000463">
    <property type="term" value="P:maturation of LSU-rRNA from tricistronic rRNA transcript (SSU-rRNA, 5.8S rRNA, LSU-rRNA)"/>
    <property type="evidence" value="ECO:0007669"/>
    <property type="project" value="TreeGrafter"/>
</dbReference>
<keyword evidence="6" id="KW-0949">S-adenosyl-L-methionine</keyword>
<evidence type="ECO:0000256" key="7">
    <source>
        <dbReference type="ARBA" id="ARBA00023242"/>
    </source>
</evidence>
<keyword evidence="7" id="KW-0539">Nucleus</keyword>
<dbReference type="EMBL" id="VXAM01000295">
    <property type="protein sequence ID" value="NXJ93165.1"/>
    <property type="molecule type" value="Genomic_DNA"/>
</dbReference>
<feature type="region of interest" description="Disordered" evidence="9">
    <location>
        <begin position="550"/>
        <end position="639"/>
    </location>
</feature>
<keyword evidence="3" id="KW-0698">rRNA processing</keyword>
<dbReference type="Pfam" id="PF07780">
    <property type="entry name" value="Spb1_C"/>
    <property type="match status" value="1"/>
</dbReference>
<evidence type="ECO:0000256" key="5">
    <source>
        <dbReference type="ARBA" id="ARBA00022679"/>
    </source>
</evidence>
<dbReference type="HAMAP" id="MF_01547">
    <property type="entry name" value="RNA_methyltr_E"/>
    <property type="match status" value="1"/>
</dbReference>
<dbReference type="GO" id="GO:0005730">
    <property type="term" value="C:nucleolus"/>
    <property type="evidence" value="ECO:0007669"/>
    <property type="project" value="UniProtKB-SubCell"/>
</dbReference>
<dbReference type="InterPro" id="IPR012920">
    <property type="entry name" value="rRNA_MeTfrase_SPB1-like_C"/>
</dbReference>
<evidence type="ECO:0000313" key="14">
    <source>
        <dbReference type="Proteomes" id="UP000526942"/>
    </source>
</evidence>
<evidence type="ECO:0000256" key="6">
    <source>
        <dbReference type="ARBA" id="ARBA00022691"/>
    </source>
</evidence>
<keyword evidence="4" id="KW-0489">Methyltransferase</keyword>
<feature type="domain" description="Ribosomal RNA methyltransferase SPB1-like C-terminal" evidence="11">
    <location>
        <begin position="610"/>
        <end position="820"/>
    </location>
</feature>
<feature type="coiled-coil region" evidence="8">
    <location>
        <begin position="733"/>
        <end position="760"/>
    </location>
</feature>
<name>A0A7L0FC41_CORCN</name>
<proteinExistence type="inferred from homology"/>
<evidence type="ECO:0000256" key="3">
    <source>
        <dbReference type="ARBA" id="ARBA00022552"/>
    </source>
</evidence>
<dbReference type="Pfam" id="PF11861">
    <property type="entry name" value="DUF3381"/>
    <property type="match status" value="1"/>
</dbReference>
<dbReference type="AlphaFoldDB" id="A0A7L0FC41"/>
<dbReference type="OrthoDB" id="289250at2759"/>
<evidence type="ECO:0000256" key="9">
    <source>
        <dbReference type="SAM" id="MobiDB-lite"/>
    </source>
</evidence>
<dbReference type="GO" id="GO:0000466">
    <property type="term" value="P:maturation of 5.8S rRNA from tricistronic rRNA transcript (SSU-rRNA, 5.8S rRNA, LSU-rRNA)"/>
    <property type="evidence" value="ECO:0007669"/>
    <property type="project" value="TreeGrafter"/>
</dbReference>
<feature type="compositionally biased region" description="Basic and acidic residues" evidence="9">
    <location>
        <begin position="489"/>
        <end position="508"/>
    </location>
</feature>
<comment type="subcellular location">
    <subcellularLocation>
        <location evidence="1">Nucleus</location>
        <location evidence="1">Nucleolus</location>
    </subcellularLocation>
</comment>
<evidence type="ECO:0000256" key="8">
    <source>
        <dbReference type="SAM" id="Coils"/>
    </source>
</evidence>
<evidence type="ECO:0000256" key="1">
    <source>
        <dbReference type="ARBA" id="ARBA00004604"/>
    </source>
</evidence>
<dbReference type="GO" id="GO:0016435">
    <property type="term" value="F:rRNA (guanine) methyltransferase activity"/>
    <property type="evidence" value="ECO:0007669"/>
    <property type="project" value="TreeGrafter"/>
</dbReference>
<dbReference type="GO" id="GO:0008650">
    <property type="term" value="F:rRNA (uridine-2'-O-)-methyltransferase activity"/>
    <property type="evidence" value="ECO:0007669"/>
    <property type="project" value="TreeGrafter"/>
</dbReference>
<dbReference type="InterPro" id="IPR002877">
    <property type="entry name" value="RNA_MeTrfase_FtsJ_dom"/>
</dbReference>
<keyword evidence="14" id="KW-1185">Reference proteome</keyword>
<organism evidence="13 14">
    <name type="scientific">Corythaixoides concolor</name>
    <name type="common">Grey go-away-bird</name>
    <dbReference type="NCBI Taxonomy" id="103956"/>
    <lineage>
        <taxon>Eukaryota</taxon>
        <taxon>Metazoa</taxon>
        <taxon>Chordata</taxon>
        <taxon>Craniata</taxon>
        <taxon>Vertebrata</taxon>
        <taxon>Euteleostomi</taxon>
        <taxon>Archelosauria</taxon>
        <taxon>Archosauria</taxon>
        <taxon>Dinosauria</taxon>
        <taxon>Saurischia</taxon>
        <taxon>Theropoda</taxon>
        <taxon>Coelurosauria</taxon>
        <taxon>Aves</taxon>
        <taxon>Neognathae</taxon>
        <taxon>Neoaves</taxon>
        <taxon>Otidimorphae</taxon>
        <taxon>Musophagiformes</taxon>
        <taxon>Musophagidae</taxon>
        <taxon>Corythaixoides</taxon>
    </lineage>
</organism>
<dbReference type="PANTHER" id="PTHR10920">
    <property type="entry name" value="RIBOSOMAL RNA METHYLTRANSFERASE"/>
    <property type="match status" value="1"/>
</dbReference>
<feature type="compositionally biased region" description="Acidic residues" evidence="9">
    <location>
        <begin position="509"/>
        <end position="518"/>
    </location>
</feature>
<dbReference type="PANTHER" id="PTHR10920:SF13">
    <property type="entry name" value="PRE-RRNA 2'-O-RIBOSE RNA METHYLTRANSFERASE FTSJ3"/>
    <property type="match status" value="1"/>
</dbReference>
<evidence type="ECO:0000259" key="10">
    <source>
        <dbReference type="Pfam" id="PF01728"/>
    </source>
</evidence>
<feature type="compositionally biased region" description="Basic and acidic residues" evidence="9">
    <location>
        <begin position="601"/>
        <end position="610"/>
    </location>
</feature>
<accession>A0A7L0FC41</accession>
<feature type="compositionally biased region" description="Basic and acidic residues" evidence="9">
    <location>
        <begin position="344"/>
        <end position="361"/>
    </location>
</feature>
<dbReference type="InterPro" id="IPR024576">
    <property type="entry name" value="rRNA_MeTfrase_Spb1_DUF3381"/>
</dbReference>
<keyword evidence="2" id="KW-0690">Ribosome biogenesis</keyword>
<feature type="domain" description="Ribosomal RNA methyltransferase FtsJ" evidence="10">
    <location>
        <begin position="24"/>
        <end position="200"/>
    </location>
</feature>
<dbReference type="InterPro" id="IPR028589">
    <property type="entry name" value="SPB1-like"/>
</dbReference>
<dbReference type="InterPro" id="IPR015507">
    <property type="entry name" value="rRNA-MeTfrase_E"/>
</dbReference>
<keyword evidence="5" id="KW-0808">Transferase</keyword>
<evidence type="ECO:0000259" key="11">
    <source>
        <dbReference type="Pfam" id="PF07780"/>
    </source>
</evidence>
<protein>
    <submittedName>
        <fullName evidence="13">SPB1 protein</fullName>
    </submittedName>
</protein>
<dbReference type="FunFam" id="3.40.50.150:FF:000004">
    <property type="entry name" value="AdoMet-dependent rRNA methyltransferase SPB1"/>
    <property type="match status" value="1"/>
</dbReference>
<evidence type="ECO:0000256" key="4">
    <source>
        <dbReference type="ARBA" id="ARBA00022603"/>
    </source>
</evidence>
<reference evidence="13 14" key="1">
    <citation type="submission" date="2019-09" db="EMBL/GenBank/DDBJ databases">
        <title>Bird 10,000 Genomes (B10K) Project - Family phase.</title>
        <authorList>
            <person name="Zhang G."/>
        </authorList>
    </citation>
    <scope>NUCLEOTIDE SEQUENCE [LARGE SCALE GENOMIC DNA]</scope>
    <source>
        <strain evidence="13">B10K-DU-011-20</strain>
        <tissue evidence="13">Muscle</tissue>
    </source>
</reference>
<keyword evidence="8" id="KW-0175">Coiled coil</keyword>
<dbReference type="GO" id="GO:0030687">
    <property type="term" value="C:preribosome, large subunit precursor"/>
    <property type="evidence" value="ECO:0007669"/>
    <property type="project" value="TreeGrafter"/>
</dbReference>
<dbReference type="Pfam" id="PF01728">
    <property type="entry name" value="FtsJ"/>
    <property type="match status" value="1"/>
</dbReference>
<dbReference type="HAMAP" id="MF_03163">
    <property type="entry name" value="RNA_methyltr_E_SPB1"/>
    <property type="match status" value="1"/>
</dbReference>
<dbReference type="SUPFAM" id="SSF53335">
    <property type="entry name" value="S-adenosyl-L-methionine-dependent methyltransferases"/>
    <property type="match status" value="1"/>
</dbReference>
<comment type="caution">
    <text evidence="13">The sequence shown here is derived from an EMBL/GenBank/DDBJ whole genome shotgun (WGS) entry which is preliminary data.</text>
</comment>
<dbReference type="InterPro" id="IPR029063">
    <property type="entry name" value="SAM-dependent_MTases_sf"/>
</dbReference>
<evidence type="ECO:0000256" key="2">
    <source>
        <dbReference type="ARBA" id="ARBA00022517"/>
    </source>
</evidence>
<feature type="domain" description="DUF3381" evidence="12">
    <location>
        <begin position="232"/>
        <end position="401"/>
    </location>
</feature>
<dbReference type="Proteomes" id="UP000526942">
    <property type="component" value="Unassembled WGS sequence"/>
</dbReference>
<feature type="region of interest" description="Disordered" evidence="9">
    <location>
        <begin position="489"/>
        <end position="528"/>
    </location>
</feature>